<sequence length="234" mass="26405">MSPRPFETWLFGKWGPLEKALARWGKDVIWPEDALCCVCGRVTDRDGLCASCRESLEHDGFFFAWERSDPDPDLPAWSLRPHEGVPRELVIRLKYGAEARAARILASLLLPLPDDVVFPPDTVVTWVTMPESRRRERAVDHGRLLAEAFAEKLSLPCRQLLLRRDRREKRQVGLNEKERAANLAGAFTPKEKISFPVLIVDDVRTTGTTLCRCAEALRSGGAEKIFGLTVTARK</sequence>
<accession>A0AC61MW60</accession>
<organism evidence="1 2">
    <name type="scientific">Aristaeella hokkaidonensis</name>
    <dbReference type="NCBI Taxonomy" id="3046382"/>
    <lineage>
        <taxon>Bacteria</taxon>
        <taxon>Bacillati</taxon>
        <taxon>Bacillota</taxon>
        <taxon>Clostridia</taxon>
        <taxon>Eubacteriales</taxon>
        <taxon>Aristaeellaceae</taxon>
        <taxon>Aristaeella</taxon>
    </lineage>
</organism>
<gene>
    <name evidence="1" type="ORF">JYE49_12940</name>
</gene>
<dbReference type="Proteomes" id="UP000682782">
    <property type="component" value="Chromosome"/>
</dbReference>
<evidence type="ECO:0000313" key="1">
    <source>
        <dbReference type="EMBL" id="QUC66742.1"/>
    </source>
</evidence>
<proteinExistence type="predicted"/>
<keyword evidence="2" id="KW-1185">Reference proteome</keyword>
<dbReference type="EMBL" id="CP068393">
    <property type="protein sequence ID" value="QUC66742.1"/>
    <property type="molecule type" value="Genomic_DNA"/>
</dbReference>
<reference evidence="1" key="1">
    <citation type="submission" date="2021-01" db="EMBL/GenBank/DDBJ databases">
        <title>Complete genome sequence of Clostridiales bacterium R-7.</title>
        <authorList>
            <person name="Mahoney-Kurpe S.C."/>
            <person name="Palevich N."/>
            <person name="Koike S."/>
            <person name="Moon C.D."/>
            <person name="Attwood G.T."/>
        </authorList>
    </citation>
    <scope>NUCLEOTIDE SEQUENCE</scope>
    <source>
        <strain evidence="1">R-7</strain>
    </source>
</reference>
<name>A0AC61MW60_9FIRM</name>
<evidence type="ECO:0000313" key="2">
    <source>
        <dbReference type="Proteomes" id="UP000682782"/>
    </source>
</evidence>
<protein>
    <submittedName>
        <fullName evidence="1">ComF family protein</fullName>
    </submittedName>
</protein>